<dbReference type="InterPro" id="IPR005913">
    <property type="entry name" value="dTDP_dehydrorham_reduct"/>
</dbReference>
<dbReference type="GO" id="GO:0008831">
    <property type="term" value="F:dTDP-4-dehydrorhamnose reductase activity"/>
    <property type="evidence" value="ECO:0007669"/>
    <property type="project" value="UniProtKB-EC"/>
</dbReference>
<dbReference type="EMBL" id="CYSE01000005">
    <property type="protein sequence ID" value="CUH80344.1"/>
    <property type="molecule type" value="Genomic_DNA"/>
</dbReference>
<gene>
    <name evidence="3" type="ORF">TRN7648_02939</name>
</gene>
<name>A0A0P1GFP2_9RHOB</name>
<dbReference type="Gene3D" id="3.40.50.720">
    <property type="entry name" value="NAD(P)-binding Rossmann-like Domain"/>
    <property type="match status" value="1"/>
</dbReference>
<dbReference type="Pfam" id="PF01370">
    <property type="entry name" value="Epimerase"/>
    <property type="match status" value="1"/>
</dbReference>
<dbReference type="InterPro" id="IPR036291">
    <property type="entry name" value="NAD(P)-bd_dom_sf"/>
</dbReference>
<evidence type="ECO:0000313" key="4">
    <source>
        <dbReference type="Proteomes" id="UP000054935"/>
    </source>
</evidence>
<protein>
    <recommendedName>
        <fullName evidence="1">dTDP-4-dehydrorhamnose reductase</fullName>
        <ecNumber evidence="1">1.1.1.133</ecNumber>
    </recommendedName>
</protein>
<dbReference type="GO" id="GO:0019305">
    <property type="term" value="P:dTDP-rhamnose biosynthetic process"/>
    <property type="evidence" value="ECO:0007669"/>
    <property type="project" value="UniProtKB-UniPathway"/>
</dbReference>
<evidence type="ECO:0000313" key="3">
    <source>
        <dbReference type="EMBL" id="CUH80344.1"/>
    </source>
</evidence>
<dbReference type="Proteomes" id="UP000054935">
    <property type="component" value="Unassembled WGS sequence"/>
</dbReference>
<dbReference type="STRING" id="441103.TRN7648_02939"/>
<dbReference type="UniPathway" id="UPA00124"/>
<dbReference type="OrthoDB" id="9814124at2"/>
<dbReference type="EC" id="1.1.1.133" evidence="1"/>
<organism evidence="3 4">
    <name type="scientific">Tropicibacter naphthalenivorans</name>
    <dbReference type="NCBI Taxonomy" id="441103"/>
    <lineage>
        <taxon>Bacteria</taxon>
        <taxon>Pseudomonadati</taxon>
        <taxon>Pseudomonadota</taxon>
        <taxon>Alphaproteobacteria</taxon>
        <taxon>Rhodobacterales</taxon>
        <taxon>Roseobacteraceae</taxon>
        <taxon>Tropicibacter</taxon>
    </lineage>
</organism>
<dbReference type="AlphaFoldDB" id="A0A0P1GFP2"/>
<dbReference type="PANTHER" id="PTHR10491:SF4">
    <property type="entry name" value="METHIONINE ADENOSYLTRANSFERASE 2 SUBUNIT BETA"/>
    <property type="match status" value="1"/>
</dbReference>
<dbReference type="InterPro" id="IPR001509">
    <property type="entry name" value="Epimerase_deHydtase"/>
</dbReference>
<accession>A0A0P1GFP2</accession>
<feature type="domain" description="NAD-dependent epimerase/dehydratase" evidence="2">
    <location>
        <begin position="3"/>
        <end position="202"/>
    </location>
</feature>
<comment type="function">
    <text evidence="1">Catalyzes the reduction of dTDP-6-deoxy-L-lyxo-4-hexulose to yield dTDP-L-rhamnose.</text>
</comment>
<keyword evidence="1" id="KW-0560">Oxidoreductase</keyword>
<proteinExistence type="inferred from homology"/>
<comment type="pathway">
    <text evidence="1">Carbohydrate biosynthesis; dTDP-L-rhamnose biosynthesis.</text>
</comment>
<keyword evidence="1" id="KW-0521">NADP</keyword>
<dbReference type="CDD" id="cd08946">
    <property type="entry name" value="SDR_e"/>
    <property type="match status" value="1"/>
</dbReference>
<comment type="catalytic activity">
    <reaction evidence="1">
        <text>dTDP-beta-L-rhamnose + NADP(+) = dTDP-4-dehydro-beta-L-rhamnose + NADPH + H(+)</text>
        <dbReference type="Rhea" id="RHEA:21796"/>
        <dbReference type="ChEBI" id="CHEBI:15378"/>
        <dbReference type="ChEBI" id="CHEBI:57510"/>
        <dbReference type="ChEBI" id="CHEBI:57783"/>
        <dbReference type="ChEBI" id="CHEBI:58349"/>
        <dbReference type="ChEBI" id="CHEBI:62830"/>
        <dbReference type="EC" id="1.1.1.133"/>
    </reaction>
</comment>
<evidence type="ECO:0000259" key="2">
    <source>
        <dbReference type="Pfam" id="PF01370"/>
    </source>
</evidence>
<reference evidence="3 4" key="1">
    <citation type="submission" date="2015-09" db="EMBL/GenBank/DDBJ databases">
        <authorList>
            <consortium name="Swine Surveillance"/>
        </authorList>
    </citation>
    <scope>NUCLEOTIDE SEQUENCE [LARGE SCALE GENOMIC DNA]</scope>
    <source>
        <strain evidence="3 4">CECT 7648</strain>
    </source>
</reference>
<keyword evidence="4" id="KW-1185">Reference proteome</keyword>
<dbReference type="PANTHER" id="PTHR10491">
    <property type="entry name" value="DTDP-4-DEHYDRORHAMNOSE REDUCTASE"/>
    <property type="match status" value="1"/>
</dbReference>
<comment type="cofactor">
    <cofactor evidence="1">
        <name>Mg(2+)</name>
        <dbReference type="ChEBI" id="CHEBI:18420"/>
    </cofactor>
    <text evidence="1">Binds 1 Mg(2+) ion per monomer.</text>
</comment>
<comment type="similarity">
    <text evidence="1">Belongs to the dTDP-4-dehydrorhamnose reductase family.</text>
</comment>
<sequence length="271" mass="29562">MRIALTGASGLVGQFLLRGLAGEVTTFGRTKASDRHVTWDLADQDIDLSGIDVLIHAGFTHEPGKYRGGEGNDPQGFVHANLHGTQRLFRNAAKAHVQTVIFLSTRAVFDDVPQGTPLTEELQPRPSSLYGQVKVQCEQDLSAHRFRGIALRATGVYGPGPQHKWRPLFDDYQSGRPIPPRRGTEVHGTDLAEACNLLIQNDISGPVHASDIVVDRHDLLTEVQMITGNPAAPPPPAGTPVKPLICDKLTNLGWRPGGWDLLRSDLSEMLR</sequence>
<dbReference type="SUPFAM" id="SSF51735">
    <property type="entry name" value="NAD(P)-binding Rossmann-fold domains"/>
    <property type="match status" value="1"/>
</dbReference>
<evidence type="ECO:0000256" key="1">
    <source>
        <dbReference type="RuleBase" id="RU364082"/>
    </source>
</evidence>